<organism evidence="10 11">
    <name type="scientific">candidate division KSB3 bacterium</name>
    <dbReference type="NCBI Taxonomy" id="2044937"/>
    <lineage>
        <taxon>Bacteria</taxon>
        <taxon>candidate division KSB3</taxon>
    </lineage>
</organism>
<evidence type="ECO:0000313" key="11">
    <source>
        <dbReference type="Proteomes" id="UP000649604"/>
    </source>
</evidence>
<keyword evidence="7 8" id="KW-0472">Membrane</keyword>
<dbReference type="Pfam" id="PF13231">
    <property type="entry name" value="PMT_2"/>
    <property type="match status" value="1"/>
</dbReference>
<protein>
    <recommendedName>
        <fullName evidence="9">Glycosyltransferase RgtA/B/C/D-like domain-containing protein</fullName>
    </recommendedName>
</protein>
<dbReference type="GO" id="GO:0005886">
    <property type="term" value="C:plasma membrane"/>
    <property type="evidence" value="ECO:0007669"/>
    <property type="project" value="UniProtKB-SubCell"/>
</dbReference>
<comment type="caution">
    <text evidence="10">The sequence shown here is derived from an EMBL/GenBank/DDBJ whole genome shotgun (WGS) entry which is preliminary data.</text>
</comment>
<dbReference type="GO" id="GO:0016763">
    <property type="term" value="F:pentosyltransferase activity"/>
    <property type="evidence" value="ECO:0007669"/>
    <property type="project" value="TreeGrafter"/>
</dbReference>
<evidence type="ECO:0000256" key="7">
    <source>
        <dbReference type="ARBA" id="ARBA00023136"/>
    </source>
</evidence>
<evidence type="ECO:0000313" key="10">
    <source>
        <dbReference type="EMBL" id="MBD3325328.1"/>
    </source>
</evidence>
<gene>
    <name evidence="10" type="ORF">GF339_12130</name>
</gene>
<dbReference type="PANTHER" id="PTHR33908:SF11">
    <property type="entry name" value="MEMBRANE PROTEIN"/>
    <property type="match status" value="1"/>
</dbReference>
<feature type="transmembrane region" description="Helical" evidence="8">
    <location>
        <begin position="181"/>
        <end position="208"/>
    </location>
</feature>
<dbReference type="GO" id="GO:0009103">
    <property type="term" value="P:lipopolysaccharide biosynthetic process"/>
    <property type="evidence" value="ECO:0007669"/>
    <property type="project" value="UniProtKB-ARBA"/>
</dbReference>
<feature type="transmembrane region" description="Helical" evidence="8">
    <location>
        <begin position="369"/>
        <end position="388"/>
    </location>
</feature>
<feature type="transmembrane region" description="Helical" evidence="8">
    <location>
        <begin position="346"/>
        <end position="364"/>
    </location>
</feature>
<evidence type="ECO:0000256" key="1">
    <source>
        <dbReference type="ARBA" id="ARBA00004651"/>
    </source>
</evidence>
<dbReference type="InterPro" id="IPR050297">
    <property type="entry name" value="LipidA_mod_glycosyltrf_83"/>
</dbReference>
<keyword evidence="6 8" id="KW-1133">Transmembrane helix</keyword>
<evidence type="ECO:0000256" key="8">
    <source>
        <dbReference type="SAM" id="Phobius"/>
    </source>
</evidence>
<accession>A0A9D5JW39</accession>
<comment type="subcellular location">
    <subcellularLocation>
        <location evidence="1">Cell membrane</location>
        <topology evidence="1">Multi-pass membrane protein</topology>
    </subcellularLocation>
</comment>
<keyword evidence="5 8" id="KW-0812">Transmembrane</keyword>
<keyword evidence="3" id="KW-0328">Glycosyltransferase</keyword>
<proteinExistence type="predicted"/>
<evidence type="ECO:0000256" key="2">
    <source>
        <dbReference type="ARBA" id="ARBA00022475"/>
    </source>
</evidence>
<dbReference type="InterPro" id="IPR038731">
    <property type="entry name" value="RgtA/B/C-like"/>
</dbReference>
<feature type="transmembrane region" description="Helical" evidence="8">
    <location>
        <begin position="220"/>
        <end position="239"/>
    </location>
</feature>
<feature type="domain" description="Glycosyltransferase RgtA/B/C/D-like" evidence="9">
    <location>
        <begin position="74"/>
        <end position="237"/>
    </location>
</feature>
<name>A0A9D5JW39_9BACT</name>
<feature type="transmembrane region" description="Helical" evidence="8">
    <location>
        <begin position="307"/>
        <end position="326"/>
    </location>
</feature>
<dbReference type="EMBL" id="WJJP01000394">
    <property type="protein sequence ID" value="MBD3325328.1"/>
    <property type="molecule type" value="Genomic_DNA"/>
</dbReference>
<feature type="transmembrane region" description="Helical" evidence="8">
    <location>
        <begin position="122"/>
        <end position="143"/>
    </location>
</feature>
<evidence type="ECO:0000256" key="3">
    <source>
        <dbReference type="ARBA" id="ARBA00022676"/>
    </source>
</evidence>
<keyword evidence="4" id="KW-0808">Transferase</keyword>
<dbReference type="PANTHER" id="PTHR33908">
    <property type="entry name" value="MANNOSYLTRANSFERASE YKCB-RELATED"/>
    <property type="match status" value="1"/>
</dbReference>
<feature type="transmembrane region" description="Helical" evidence="8">
    <location>
        <begin position="7"/>
        <end position="27"/>
    </location>
</feature>
<feature type="transmembrane region" description="Helical" evidence="8">
    <location>
        <begin position="394"/>
        <end position="417"/>
    </location>
</feature>
<sequence length="423" mass="46342">MKQTSARIGTIIIIIALGIRIALIVAWEYQMDESPRLSLDASSYHQTAQNLVKRQIFTSSLDPPYDPQQPSTFRPPLTPLFLAALYAVFGVNLVWGRLGLAVVGAIACGLTAWLGEQLGGRVVGYLAGSISCIYPLLLLLVILPLTEGLSLFLSVALVALLYASAALAADTPATRYITWSISVGVVFGLALLNKAANIVLLPSILLWAVFQLSGGWTTRLLRVVIILFAATLVILPWTLRNHLSTGAFIPVNSNGGWTLYLGNNAHTAKNLTALEQGTTHGWVPPSEVYEPFQDLSFGDTQRYETRAIKLALTFIWNHPAMALQFAFRKLKIFWSPYPHLADQLSWYPLAGFSLIGIAASLTAWRKHLVVYLLLLSAMSIPVVFTSMPRFRAPIMPFLIIYAALGLLKVGQALGINLEDRRSS</sequence>
<evidence type="ECO:0000256" key="4">
    <source>
        <dbReference type="ARBA" id="ARBA00022679"/>
    </source>
</evidence>
<feature type="transmembrane region" description="Helical" evidence="8">
    <location>
        <begin position="149"/>
        <end position="169"/>
    </location>
</feature>
<dbReference type="AlphaFoldDB" id="A0A9D5JW39"/>
<dbReference type="Proteomes" id="UP000649604">
    <property type="component" value="Unassembled WGS sequence"/>
</dbReference>
<evidence type="ECO:0000256" key="5">
    <source>
        <dbReference type="ARBA" id="ARBA00022692"/>
    </source>
</evidence>
<evidence type="ECO:0000259" key="9">
    <source>
        <dbReference type="Pfam" id="PF13231"/>
    </source>
</evidence>
<evidence type="ECO:0000256" key="6">
    <source>
        <dbReference type="ARBA" id="ARBA00022989"/>
    </source>
</evidence>
<feature type="transmembrane region" description="Helical" evidence="8">
    <location>
        <begin position="80"/>
        <end position="110"/>
    </location>
</feature>
<keyword evidence="2" id="KW-1003">Cell membrane</keyword>
<reference evidence="10" key="1">
    <citation type="submission" date="2019-11" db="EMBL/GenBank/DDBJ databases">
        <title>Microbial mats filling the niche in hypersaline microbial mats.</title>
        <authorList>
            <person name="Wong H.L."/>
            <person name="Macleod F.I."/>
            <person name="White R.A. III"/>
            <person name="Burns B.P."/>
        </authorList>
    </citation>
    <scope>NUCLEOTIDE SEQUENCE</scope>
    <source>
        <strain evidence="10">Rbin_158</strain>
    </source>
</reference>